<keyword evidence="2 4" id="KW-0238">DNA-binding</keyword>
<evidence type="ECO:0000256" key="1">
    <source>
        <dbReference type="ARBA" id="ARBA00023015"/>
    </source>
</evidence>
<name>A0ABR5ABT9_9BACL</name>
<accession>A0ABR5ABT9</accession>
<keyword evidence="3" id="KW-0804">Transcription</keyword>
<evidence type="ECO:0000313" key="6">
    <source>
        <dbReference type="EMBL" id="KIL37842.1"/>
    </source>
</evidence>
<dbReference type="InterPro" id="IPR036271">
    <property type="entry name" value="Tet_transcr_reg_TetR-rel_C_sf"/>
</dbReference>
<dbReference type="PANTHER" id="PTHR30055">
    <property type="entry name" value="HTH-TYPE TRANSCRIPTIONAL REGULATOR RUTR"/>
    <property type="match status" value="1"/>
</dbReference>
<evidence type="ECO:0000256" key="2">
    <source>
        <dbReference type="ARBA" id="ARBA00023125"/>
    </source>
</evidence>
<evidence type="ECO:0000256" key="4">
    <source>
        <dbReference type="PROSITE-ProRule" id="PRU00335"/>
    </source>
</evidence>
<evidence type="ECO:0000313" key="7">
    <source>
        <dbReference type="Proteomes" id="UP000031967"/>
    </source>
</evidence>
<protein>
    <submittedName>
        <fullName evidence="6">TetR family transcriptional regulator</fullName>
    </submittedName>
</protein>
<dbReference type="Proteomes" id="UP000031967">
    <property type="component" value="Unassembled WGS sequence"/>
</dbReference>
<feature type="domain" description="HTH tetR-type" evidence="5">
    <location>
        <begin position="14"/>
        <end position="74"/>
    </location>
</feature>
<sequence>MSPLNKQQLEKIRDERREQIKQAALRLFARRGFGGTKTSLIAAEAGISEGLIYRYFSSKDELFTELVEELMNEASQAVQSIHQLLGTPYEQISALTQDMMDENNQYAFMFIQQARYSDNIPEKASQILQQLSGNAIIEKLLPVFVKGQEAGEFAAGNPREMLSWYFMIVHSLILQAKGDEEFGLPPAKVLMRVLTDGASKA</sequence>
<dbReference type="SUPFAM" id="SSF46689">
    <property type="entry name" value="Homeodomain-like"/>
    <property type="match status" value="1"/>
</dbReference>
<organism evidence="6 7">
    <name type="scientific">Gordoniibacillus kamchatkensis</name>
    <dbReference type="NCBI Taxonomy" id="1590651"/>
    <lineage>
        <taxon>Bacteria</taxon>
        <taxon>Bacillati</taxon>
        <taxon>Bacillota</taxon>
        <taxon>Bacilli</taxon>
        <taxon>Bacillales</taxon>
        <taxon>Paenibacillaceae</taxon>
        <taxon>Gordoniibacillus</taxon>
    </lineage>
</organism>
<keyword evidence="1" id="KW-0805">Transcription regulation</keyword>
<dbReference type="Gene3D" id="1.10.357.10">
    <property type="entry name" value="Tetracycline Repressor, domain 2"/>
    <property type="match status" value="1"/>
</dbReference>
<evidence type="ECO:0000256" key="3">
    <source>
        <dbReference type="ARBA" id="ARBA00023163"/>
    </source>
</evidence>
<evidence type="ECO:0000259" key="5">
    <source>
        <dbReference type="PROSITE" id="PS50977"/>
    </source>
</evidence>
<dbReference type="InterPro" id="IPR001647">
    <property type="entry name" value="HTH_TetR"/>
</dbReference>
<dbReference type="InterPro" id="IPR009057">
    <property type="entry name" value="Homeodomain-like_sf"/>
</dbReference>
<comment type="caution">
    <text evidence="6">The sequence shown here is derived from an EMBL/GenBank/DDBJ whole genome shotgun (WGS) entry which is preliminary data.</text>
</comment>
<dbReference type="InterPro" id="IPR050109">
    <property type="entry name" value="HTH-type_TetR-like_transc_reg"/>
</dbReference>
<dbReference type="EMBL" id="JXAK01000092">
    <property type="protein sequence ID" value="KIL37842.1"/>
    <property type="molecule type" value="Genomic_DNA"/>
</dbReference>
<keyword evidence="7" id="KW-1185">Reference proteome</keyword>
<feature type="DNA-binding region" description="H-T-H motif" evidence="4">
    <location>
        <begin position="37"/>
        <end position="56"/>
    </location>
</feature>
<dbReference type="PANTHER" id="PTHR30055:SF234">
    <property type="entry name" value="HTH-TYPE TRANSCRIPTIONAL REGULATOR BETI"/>
    <property type="match status" value="1"/>
</dbReference>
<dbReference type="PRINTS" id="PR00455">
    <property type="entry name" value="HTHTETR"/>
</dbReference>
<proteinExistence type="predicted"/>
<dbReference type="PROSITE" id="PS50977">
    <property type="entry name" value="HTH_TETR_2"/>
    <property type="match status" value="1"/>
</dbReference>
<gene>
    <name evidence="6" type="ORF">SD70_30385</name>
</gene>
<dbReference type="Pfam" id="PF00440">
    <property type="entry name" value="TetR_N"/>
    <property type="match status" value="1"/>
</dbReference>
<reference evidence="6 7" key="1">
    <citation type="submission" date="2014-12" db="EMBL/GenBank/DDBJ databases">
        <title>Draft genome sequence of Paenibacillus kamchatkensis strain B-2647.</title>
        <authorList>
            <person name="Karlyshev A.V."/>
            <person name="Kudryashova E.B."/>
        </authorList>
    </citation>
    <scope>NUCLEOTIDE SEQUENCE [LARGE SCALE GENOMIC DNA]</scope>
    <source>
        <strain evidence="6 7">VKM B-2647</strain>
    </source>
</reference>
<dbReference type="SUPFAM" id="SSF48498">
    <property type="entry name" value="Tetracyclin repressor-like, C-terminal domain"/>
    <property type="match status" value="1"/>
</dbReference>
<dbReference type="RefSeq" id="WP_041052320.1">
    <property type="nucleotide sequence ID" value="NZ_JXAK01000092.1"/>
</dbReference>